<keyword evidence="2" id="KW-1003">Cell membrane</keyword>
<sequence length="362" mass="39316">MTDVKVQEHTASESRIQKKKGERSLLSVSDTYSVNILQATARRETSMPGTGTGTVAHQGYESKPKAENRKTRQAGKQPLTGRIAPATIALSASAEKLSEAVKPAIQPKKHTGIRILMMVLVLCLLAAGTAITLPRVTKIETIRISGLETLSENAILASVGNIGNESLFSLKLNELERTIEQNPRVAHARAYRVLPSSLAIDIQERSAVASIMINSEQGTKLVLVDGEGIAFASIDAEDSRNPELPVVSGIQFEHFSPGQRLPDLLHPLFAELATIKRESPELLRAFSEIRIERISGNSIELLLYPVHMKTAVRLPLKFSADALRNALVVLDILRSRGLGDQPSEIDFHAGTVVYQAKEAVSG</sequence>
<feature type="compositionally biased region" description="Basic and acidic residues" evidence="8">
    <location>
        <begin position="1"/>
        <end position="16"/>
    </location>
</feature>
<evidence type="ECO:0000256" key="1">
    <source>
        <dbReference type="ARBA" id="ARBA00004370"/>
    </source>
</evidence>
<dbReference type="InterPro" id="IPR013685">
    <property type="entry name" value="POTRA_FtsQ_type"/>
</dbReference>
<dbReference type="PANTHER" id="PTHR37820">
    <property type="entry name" value="CELL DIVISION PROTEIN DIVIB"/>
    <property type="match status" value="1"/>
</dbReference>
<accession>A0A3P3XT30</accession>
<protein>
    <recommendedName>
        <fullName evidence="10">POTRA domain-containing protein</fullName>
    </recommendedName>
</protein>
<feature type="domain" description="POTRA" evidence="10">
    <location>
        <begin position="137"/>
        <end position="205"/>
    </location>
</feature>
<keyword evidence="7" id="KW-0131">Cell cycle</keyword>
<evidence type="ECO:0000256" key="7">
    <source>
        <dbReference type="ARBA" id="ARBA00023306"/>
    </source>
</evidence>
<keyword evidence="4 9" id="KW-0812">Transmembrane</keyword>
<dbReference type="GO" id="GO:0005886">
    <property type="term" value="C:plasma membrane"/>
    <property type="evidence" value="ECO:0007669"/>
    <property type="project" value="TreeGrafter"/>
</dbReference>
<evidence type="ECO:0000256" key="5">
    <source>
        <dbReference type="ARBA" id="ARBA00022989"/>
    </source>
</evidence>
<feature type="region of interest" description="Disordered" evidence="8">
    <location>
        <begin position="42"/>
        <end position="77"/>
    </location>
</feature>
<feature type="region of interest" description="Disordered" evidence="8">
    <location>
        <begin position="1"/>
        <end position="24"/>
    </location>
</feature>
<evidence type="ECO:0000313" key="11">
    <source>
        <dbReference type="EMBL" id="SLM19445.1"/>
    </source>
</evidence>
<feature type="transmembrane region" description="Helical" evidence="9">
    <location>
        <begin position="115"/>
        <end position="133"/>
    </location>
</feature>
<dbReference type="GO" id="GO:0051301">
    <property type="term" value="P:cell division"/>
    <property type="evidence" value="ECO:0007669"/>
    <property type="project" value="UniProtKB-KW"/>
</dbReference>
<dbReference type="AlphaFoldDB" id="A0A3P3XT30"/>
<evidence type="ECO:0000256" key="4">
    <source>
        <dbReference type="ARBA" id="ARBA00022692"/>
    </source>
</evidence>
<comment type="subcellular location">
    <subcellularLocation>
        <location evidence="1">Membrane</location>
    </subcellularLocation>
</comment>
<evidence type="ECO:0000256" key="8">
    <source>
        <dbReference type="SAM" id="MobiDB-lite"/>
    </source>
</evidence>
<dbReference type="InterPro" id="IPR034746">
    <property type="entry name" value="POTRA"/>
</dbReference>
<evidence type="ECO:0000256" key="2">
    <source>
        <dbReference type="ARBA" id="ARBA00022475"/>
    </source>
</evidence>
<keyword evidence="5 9" id="KW-1133">Transmembrane helix</keyword>
<evidence type="ECO:0000256" key="3">
    <source>
        <dbReference type="ARBA" id="ARBA00022618"/>
    </source>
</evidence>
<dbReference type="EMBL" id="FWDO01000005">
    <property type="protein sequence ID" value="SLM19445.1"/>
    <property type="molecule type" value="Genomic_DNA"/>
</dbReference>
<proteinExistence type="predicted"/>
<dbReference type="Gene3D" id="3.10.20.310">
    <property type="entry name" value="membrane protein fhac"/>
    <property type="match status" value="1"/>
</dbReference>
<dbReference type="Pfam" id="PF08478">
    <property type="entry name" value="POTRA_1"/>
    <property type="match status" value="1"/>
</dbReference>
<keyword evidence="3" id="KW-0132">Cell division</keyword>
<dbReference type="PANTHER" id="PTHR37820:SF1">
    <property type="entry name" value="CELL DIVISION PROTEIN FTSQ"/>
    <property type="match status" value="1"/>
</dbReference>
<name>A0A3P3XT30_9SPIR</name>
<evidence type="ECO:0000259" key="10">
    <source>
        <dbReference type="PROSITE" id="PS51779"/>
    </source>
</evidence>
<feature type="compositionally biased region" description="Basic and acidic residues" evidence="8">
    <location>
        <begin position="60"/>
        <end position="70"/>
    </location>
</feature>
<dbReference type="PROSITE" id="PS51779">
    <property type="entry name" value="POTRA"/>
    <property type="match status" value="1"/>
</dbReference>
<organism evidence="11">
    <name type="scientific">uncultured spirochete</name>
    <dbReference type="NCBI Taxonomy" id="156406"/>
    <lineage>
        <taxon>Bacteria</taxon>
        <taxon>Pseudomonadati</taxon>
        <taxon>Spirochaetota</taxon>
        <taxon>Spirochaetia</taxon>
        <taxon>Spirochaetales</taxon>
        <taxon>environmental samples</taxon>
    </lineage>
</organism>
<gene>
    <name evidence="11" type="ORF">SPIRO4BDMA_50960</name>
</gene>
<keyword evidence="6 9" id="KW-0472">Membrane</keyword>
<dbReference type="InterPro" id="IPR050487">
    <property type="entry name" value="FtsQ_DivIB"/>
</dbReference>
<evidence type="ECO:0000256" key="6">
    <source>
        <dbReference type="ARBA" id="ARBA00023136"/>
    </source>
</evidence>
<evidence type="ECO:0000256" key="9">
    <source>
        <dbReference type="SAM" id="Phobius"/>
    </source>
</evidence>
<reference evidence="11" key="1">
    <citation type="submission" date="2017-02" db="EMBL/GenBank/DDBJ databases">
        <authorList>
            <person name="Regsiter A."/>
            <person name="William W."/>
        </authorList>
    </citation>
    <scope>NUCLEOTIDE SEQUENCE</scope>
    <source>
        <strain evidence="11">BdmA 4</strain>
    </source>
</reference>